<dbReference type="SUPFAM" id="SSF53254">
    <property type="entry name" value="Phosphoglycerate mutase-like"/>
    <property type="match status" value="1"/>
</dbReference>
<dbReference type="Proteomes" id="UP000050996">
    <property type="component" value="Unassembled WGS sequence"/>
</dbReference>
<protein>
    <submittedName>
        <fullName evidence="1">Phosphoglycerate mutase</fullName>
    </submittedName>
</protein>
<dbReference type="Pfam" id="PF00300">
    <property type="entry name" value="His_Phos_1"/>
    <property type="match status" value="1"/>
</dbReference>
<dbReference type="InterPro" id="IPR013078">
    <property type="entry name" value="His_Pase_superF_clade-1"/>
</dbReference>
<keyword evidence="2" id="KW-1185">Reference proteome</keyword>
<dbReference type="AlphaFoldDB" id="A0A0Q3T5Y4"/>
<dbReference type="InterPro" id="IPR029033">
    <property type="entry name" value="His_PPase_superfam"/>
</dbReference>
<dbReference type="Gene3D" id="3.40.50.1240">
    <property type="entry name" value="Phosphoglycerate mutase-like"/>
    <property type="match status" value="1"/>
</dbReference>
<reference evidence="1 2" key="1">
    <citation type="submission" date="2015-09" db="EMBL/GenBank/DDBJ databases">
        <title>Genome sequencing project for genomic taxonomy and phylogenomics of Bacillus-like bacteria.</title>
        <authorList>
            <person name="Liu B."/>
            <person name="Wang J."/>
            <person name="Zhu Y."/>
            <person name="Liu G."/>
            <person name="Chen Q."/>
            <person name="Chen Z."/>
            <person name="Lan J."/>
            <person name="Che J."/>
            <person name="Ge C."/>
            <person name="Shi H."/>
            <person name="Pan Z."/>
            <person name="Liu X."/>
        </authorList>
    </citation>
    <scope>NUCLEOTIDE SEQUENCE [LARGE SCALE GENOMIC DNA]</scope>
    <source>
        <strain evidence="1 2">FJAT-18043</strain>
    </source>
</reference>
<comment type="caution">
    <text evidence="1">The sequence shown here is derived from an EMBL/GenBank/DDBJ whole genome shotgun (WGS) entry which is preliminary data.</text>
</comment>
<name>A0A0Q3T5Y4_9BACI</name>
<dbReference type="PATRIC" id="fig|1637975.4.peg.5647"/>
<proteinExistence type="predicted"/>
<dbReference type="EMBL" id="LJIX01000003">
    <property type="protein sequence ID" value="KQL27628.1"/>
    <property type="molecule type" value="Genomic_DNA"/>
</dbReference>
<dbReference type="STRING" id="1637975.AN957_01545"/>
<evidence type="ECO:0000313" key="2">
    <source>
        <dbReference type="Proteomes" id="UP000050996"/>
    </source>
</evidence>
<sequence length="188" mass="21802">MEISLIRHGKSKQIENNRLTSQEFQDWVKKYDTSGVFEENNYPERTLEKVAAANLLVTSDLKRSIDSASLLHQQKRVISDSLFREAELPVLSSKWRVKFSPNSWAIFLRCLWYSGYARQCESLANARQRAERAAIQLVKYAEEHHSVVLVGHGFFNRLIAEELENMGWEGNRKTSAKHWNCTTYSFST</sequence>
<accession>A0A0Q3T5Y4</accession>
<organism evidence="1 2">
    <name type="scientific">Cytobacillus solani</name>
    <dbReference type="NCBI Taxonomy" id="1637975"/>
    <lineage>
        <taxon>Bacteria</taxon>
        <taxon>Bacillati</taxon>
        <taxon>Bacillota</taxon>
        <taxon>Bacilli</taxon>
        <taxon>Bacillales</taxon>
        <taxon>Bacillaceae</taxon>
        <taxon>Cytobacillus</taxon>
    </lineage>
</organism>
<evidence type="ECO:0000313" key="1">
    <source>
        <dbReference type="EMBL" id="KQL27628.1"/>
    </source>
</evidence>
<gene>
    <name evidence="1" type="ORF">AN957_01545</name>
</gene>
<dbReference type="RefSeq" id="WP_056681934.1">
    <property type="nucleotide sequence ID" value="NZ_CP085712.1"/>
</dbReference>